<dbReference type="Gene3D" id="1.10.10.10">
    <property type="entry name" value="Winged helix-like DNA-binding domain superfamily/Winged helix DNA-binding domain"/>
    <property type="match status" value="1"/>
</dbReference>
<dbReference type="Pfam" id="PF08281">
    <property type="entry name" value="Sigma70_r4_2"/>
    <property type="match status" value="1"/>
</dbReference>
<organism evidence="7 8">
    <name type="scientific">Candidatus Pedobacter colombiensis</name>
    <dbReference type="NCBI Taxonomy" id="3121371"/>
    <lineage>
        <taxon>Bacteria</taxon>
        <taxon>Pseudomonadati</taxon>
        <taxon>Bacteroidota</taxon>
        <taxon>Sphingobacteriia</taxon>
        <taxon>Sphingobacteriales</taxon>
        <taxon>Sphingobacteriaceae</taxon>
        <taxon>Pedobacter</taxon>
    </lineage>
</organism>
<comment type="similarity">
    <text evidence="1">Belongs to the sigma-70 factor family. ECF subfamily.</text>
</comment>
<evidence type="ECO:0000256" key="4">
    <source>
        <dbReference type="ARBA" id="ARBA00023163"/>
    </source>
</evidence>
<dbReference type="AlphaFoldDB" id="A0AAJ5W968"/>
<sequence>MIYSNFSDQELVASLKDGSEYAFEELYNQYKERLAGNLYKLLKSEELTREILQELFLKLWDTRAQIDPEKSFKSYLFKIAENMVIDYYRRAARDKVMRDKMVLASTEIYTHIEEQLFRKENAEMLQQAIELMPLQRRKVFILCKLEGKSYKEIELILGINAKTINSHLFQANKFLKQHFMSGSGKGLMVIVALILKGI</sequence>
<evidence type="ECO:0000313" key="8">
    <source>
        <dbReference type="Proteomes" id="UP001214530"/>
    </source>
</evidence>
<evidence type="ECO:0000256" key="3">
    <source>
        <dbReference type="ARBA" id="ARBA00023082"/>
    </source>
</evidence>
<dbReference type="Gene3D" id="1.10.1740.10">
    <property type="match status" value="1"/>
</dbReference>
<evidence type="ECO:0000259" key="5">
    <source>
        <dbReference type="Pfam" id="PF04542"/>
    </source>
</evidence>
<dbReference type="GO" id="GO:0016987">
    <property type="term" value="F:sigma factor activity"/>
    <property type="evidence" value="ECO:0007669"/>
    <property type="project" value="UniProtKB-KW"/>
</dbReference>
<dbReference type="GO" id="GO:0006352">
    <property type="term" value="P:DNA-templated transcription initiation"/>
    <property type="evidence" value="ECO:0007669"/>
    <property type="project" value="InterPro"/>
</dbReference>
<dbReference type="InterPro" id="IPR039425">
    <property type="entry name" value="RNA_pol_sigma-70-like"/>
</dbReference>
<feature type="domain" description="RNA polymerase sigma-70 region 2" evidence="5">
    <location>
        <begin position="26"/>
        <end position="93"/>
    </location>
</feature>
<evidence type="ECO:0000259" key="6">
    <source>
        <dbReference type="Pfam" id="PF08281"/>
    </source>
</evidence>
<dbReference type="PANTHER" id="PTHR43133:SF46">
    <property type="entry name" value="RNA POLYMERASE SIGMA-70 FACTOR ECF SUBFAMILY"/>
    <property type="match status" value="1"/>
</dbReference>
<dbReference type="Pfam" id="PF04542">
    <property type="entry name" value="Sigma70_r2"/>
    <property type="match status" value="1"/>
</dbReference>
<evidence type="ECO:0000256" key="1">
    <source>
        <dbReference type="ARBA" id="ARBA00010641"/>
    </source>
</evidence>
<keyword evidence="4" id="KW-0804">Transcription</keyword>
<dbReference type="SUPFAM" id="SSF88659">
    <property type="entry name" value="Sigma3 and sigma4 domains of RNA polymerase sigma factors"/>
    <property type="match status" value="1"/>
</dbReference>
<dbReference type="InterPro" id="IPR013249">
    <property type="entry name" value="RNA_pol_sigma70_r4_t2"/>
</dbReference>
<feature type="domain" description="RNA polymerase sigma factor 70 region 4 type 2" evidence="6">
    <location>
        <begin position="123"/>
        <end position="173"/>
    </location>
</feature>
<dbReference type="GO" id="GO:0003677">
    <property type="term" value="F:DNA binding"/>
    <property type="evidence" value="ECO:0007669"/>
    <property type="project" value="InterPro"/>
</dbReference>
<evidence type="ECO:0000313" key="7">
    <source>
        <dbReference type="EMBL" id="WEK20214.1"/>
    </source>
</evidence>
<keyword evidence="3" id="KW-0731">Sigma factor</keyword>
<dbReference type="PANTHER" id="PTHR43133">
    <property type="entry name" value="RNA POLYMERASE ECF-TYPE SIGMA FACTO"/>
    <property type="match status" value="1"/>
</dbReference>
<dbReference type="Proteomes" id="UP001214530">
    <property type="component" value="Chromosome"/>
</dbReference>
<keyword evidence="2" id="KW-0805">Transcription regulation</keyword>
<dbReference type="NCBIfam" id="TIGR02937">
    <property type="entry name" value="sigma70-ECF"/>
    <property type="match status" value="1"/>
</dbReference>
<dbReference type="InterPro" id="IPR007627">
    <property type="entry name" value="RNA_pol_sigma70_r2"/>
</dbReference>
<dbReference type="EMBL" id="CP119313">
    <property type="protein sequence ID" value="WEK20214.1"/>
    <property type="molecule type" value="Genomic_DNA"/>
</dbReference>
<evidence type="ECO:0000256" key="2">
    <source>
        <dbReference type="ARBA" id="ARBA00023015"/>
    </source>
</evidence>
<dbReference type="InterPro" id="IPR013324">
    <property type="entry name" value="RNA_pol_sigma_r3/r4-like"/>
</dbReference>
<dbReference type="InterPro" id="IPR014284">
    <property type="entry name" value="RNA_pol_sigma-70_dom"/>
</dbReference>
<dbReference type="InterPro" id="IPR013325">
    <property type="entry name" value="RNA_pol_sigma_r2"/>
</dbReference>
<dbReference type="InterPro" id="IPR036388">
    <property type="entry name" value="WH-like_DNA-bd_sf"/>
</dbReference>
<accession>A0AAJ5W968</accession>
<name>A0AAJ5W968_9SPHI</name>
<dbReference type="SUPFAM" id="SSF88946">
    <property type="entry name" value="Sigma2 domain of RNA polymerase sigma factors"/>
    <property type="match status" value="1"/>
</dbReference>
<gene>
    <name evidence="7" type="ORF">P0Y49_03500</name>
</gene>
<proteinExistence type="inferred from homology"/>
<reference evidence="7" key="1">
    <citation type="submission" date="2023-03" db="EMBL/GenBank/DDBJ databases">
        <title>Andean soil-derived lignocellulolytic bacterial consortium as a source of novel taxa and putative plastic-active enzymes.</title>
        <authorList>
            <person name="Diaz-Garcia L."/>
            <person name="Chuvochina M."/>
            <person name="Feuerriegel G."/>
            <person name="Bunk B."/>
            <person name="Sproer C."/>
            <person name="Streit W.R."/>
            <person name="Rodriguez L.M."/>
            <person name="Overmann J."/>
            <person name="Jimenez D.J."/>
        </authorList>
    </citation>
    <scope>NUCLEOTIDE SEQUENCE</scope>
    <source>
        <strain evidence="7">MAG 3858</strain>
    </source>
</reference>
<protein>
    <submittedName>
        <fullName evidence="7">Sigma-70 family RNA polymerase sigma factor</fullName>
    </submittedName>
</protein>